<proteinExistence type="predicted"/>
<dbReference type="Proteomes" id="UP001642487">
    <property type="component" value="Chromosome 11"/>
</dbReference>
<dbReference type="EMBL" id="OZ021745">
    <property type="protein sequence ID" value="CAK9312473.1"/>
    <property type="molecule type" value="Genomic_DNA"/>
</dbReference>
<keyword evidence="2" id="KW-1185">Reference proteome</keyword>
<reference evidence="1 2" key="1">
    <citation type="submission" date="2024-03" db="EMBL/GenBank/DDBJ databases">
        <authorList>
            <person name="Gkanogiannis A."/>
            <person name="Becerra Lopez-Lavalle L."/>
        </authorList>
    </citation>
    <scope>NUCLEOTIDE SEQUENCE [LARGE SCALE GENOMIC DNA]</scope>
</reference>
<organism evidence="1 2">
    <name type="scientific">Citrullus colocynthis</name>
    <name type="common">colocynth</name>
    <dbReference type="NCBI Taxonomy" id="252529"/>
    <lineage>
        <taxon>Eukaryota</taxon>
        <taxon>Viridiplantae</taxon>
        <taxon>Streptophyta</taxon>
        <taxon>Embryophyta</taxon>
        <taxon>Tracheophyta</taxon>
        <taxon>Spermatophyta</taxon>
        <taxon>Magnoliopsida</taxon>
        <taxon>eudicotyledons</taxon>
        <taxon>Gunneridae</taxon>
        <taxon>Pentapetalae</taxon>
        <taxon>rosids</taxon>
        <taxon>fabids</taxon>
        <taxon>Cucurbitales</taxon>
        <taxon>Cucurbitaceae</taxon>
        <taxon>Benincaseae</taxon>
        <taxon>Citrullus</taxon>
    </lineage>
</organism>
<protein>
    <submittedName>
        <fullName evidence="1">Uncharacterized protein</fullName>
    </submittedName>
</protein>
<sequence length="132" mass="14585">MVTPTNHSYVSSRFYLSCSITSIPSNWLTRVEKCNVDWRGEDGAGLPVDGKAEDKSEPHNGLMDGQRSIVLNVLSDVGLGRADEIIEEGNLNLGSVLLADSLIDFFLNLELNFRRGERGKRPRVLKIKIGAI</sequence>
<accession>A0ABP0Y0J1</accession>
<name>A0ABP0Y0J1_9ROSI</name>
<gene>
    <name evidence="1" type="ORF">CITCOLO1_LOCUS4163</name>
</gene>
<evidence type="ECO:0000313" key="1">
    <source>
        <dbReference type="EMBL" id="CAK9312473.1"/>
    </source>
</evidence>
<evidence type="ECO:0000313" key="2">
    <source>
        <dbReference type="Proteomes" id="UP001642487"/>
    </source>
</evidence>